<organism evidence="1 2">
    <name type="scientific">Trypanosoma conorhini</name>
    <dbReference type="NCBI Taxonomy" id="83891"/>
    <lineage>
        <taxon>Eukaryota</taxon>
        <taxon>Discoba</taxon>
        <taxon>Euglenozoa</taxon>
        <taxon>Kinetoplastea</taxon>
        <taxon>Metakinetoplastina</taxon>
        <taxon>Trypanosomatida</taxon>
        <taxon>Trypanosomatidae</taxon>
        <taxon>Trypanosoma</taxon>
    </lineage>
</organism>
<dbReference type="Proteomes" id="UP000284403">
    <property type="component" value="Unassembled WGS sequence"/>
</dbReference>
<gene>
    <name evidence="1" type="ORF">Tco025E_07622</name>
</gene>
<accession>A0A422NLL0</accession>
<protein>
    <submittedName>
        <fullName evidence="1">Uncharacterized protein</fullName>
    </submittedName>
</protein>
<name>A0A422NLL0_9TRYP</name>
<evidence type="ECO:0000313" key="2">
    <source>
        <dbReference type="Proteomes" id="UP000284403"/>
    </source>
</evidence>
<sequence>MHLGSKTAAVIPLIPMHTSAAKSMQSVRSVVFLQSVSIRKFRNEAFAQQRPLFLALAHIVEPKPKHNRPHYEQWEPALLYQVYHPAFLSRLGRHPCPFLVAVLLTGA</sequence>
<evidence type="ECO:0000313" key="1">
    <source>
        <dbReference type="EMBL" id="RNF06249.1"/>
    </source>
</evidence>
<reference evidence="1 2" key="1">
    <citation type="journal article" date="2018" name="BMC Genomics">
        <title>Genomic comparison of Trypanosoma conorhini and Trypanosoma rangeli to Trypanosoma cruzi strains of high and low virulence.</title>
        <authorList>
            <person name="Bradwell K.R."/>
            <person name="Koparde V.N."/>
            <person name="Matveyev A.V."/>
            <person name="Serrano M.G."/>
            <person name="Alves J.M."/>
            <person name="Parikh H."/>
            <person name="Huang B."/>
            <person name="Lee V."/>
            <person name="Espinosa-Alvarez O."/>
            <person name="Ortiz P.A."/>
            <person name="Costa-Martins A.G."/>
            <person name="Teixeira M.M."/>
            <person name="Buck G.A."/>
        </authorList>
    </citation>
    <scope>NUCLEOTIDE SEQUENCE [LARGE SCALE GENOMIC DNA]</scope>
    <source>
        <strain evidence="1 2">025E</strain>
    </source>
</reference>
<comment type="caution">
    <text evidence="1">The sequence shown here is derived from an EMBL/GenBank/DDBJ whole genome shotgun (WGS) entry which is preliminary data.</text>
</comment>
<proteinExistence type="predicted"/>
<dbReference type="GeneID" id="40321233"/>
<dbReference type="AlphaFoldDB" id="A0A422NLL0"/>
<dbReference type="RefSeq" id="XP_029225416.1">
    <property type="nucleotide sequence ID" value="XM_029374485.1"/>
</dbReference>
<dbReference type="EMBL" id="MKKU01000606">
    <property type="protein sequence ID" value="RNF06249.1"/>
    <property type="molecule type" value="Genomic_DNA"/>
</dbReference>
<keyword evidence="2" id="KW-1185">Reference proteome</keyword>